<keyword evidence="3" id="KW-1185">Reference proteome</keyword>
<keyword evidence="1" id="KW-0812">Transmembrane</keyword>
<feature type="transmembrane region" description="Helical" evidence="1">
    <location>
        <begin position="156"/>
        <end position="174"/>
    </location>
</feature>
<evidence type="ECO:0000313" key="2">
    <source>
        <dbReference type="EMBL" id="GAA4485316.1"/>
    </source>
</evidence>
<feature type="transmembrane region" description="Helical" evidence="1">
    <location>
        <begin position="343"/>
        <end position="361"/>
    </location>
</feature>
<protein>
    <recommendedName>
        <fullName evidence="4">DUF2142 domain-containing protein</fullName>
    </recommendedName>
</protein>
<organism evidence="2 3">
    <name type="scientific">Microbacterium panaciterrae</name>
    <dbReference type="NCBI Taxonomy" id="985759"/>
    <lineage>
        <taxon>Bacteria</taxon>
        <taxon>Bacillati</taxon>
        <taxon>Actinomycetota</taxon>
        <taxon>Actinomycetes</taxon>
        <taxon>Micrococcales</taxon>
        <taxon>Microbacteriaceae</taxon>
        <taxon>Microbacterium</taxon>
    </lineage>
</organism>
<dbReference type="InterPro" id="IPR018674">
    <property type="entry name" value="DUF2142_membrane"/>
</dbReference>
<feature type="transmembrane region" description="Helical" evidence="1">
    <location>
        <begin position="288"/>
        <end position="311"/>
    </location>
</feature>
<gene>
    <name evidence="2" type="ORF">GCM10023171_19530</name>
</gene>
<feature type="transmembrane region" description="Helical" evidence="1">
    <location>
        <begin position="404"/>
        <end position="423"/>
    </location>
</feature>
<accession>A0ABP8PFB4</accession>
<feature type="transmembrane region" description="Helical" evidence="1">
    <location>
        <begin position="128"/>
        <end position="149"/>
    </location>
</feature>
<evidence type="ECO:0000256" key="1">
    <source>
        <dbReference type="SAM" id="Phobius"/>
    </source>
</evidence>
<dbReference type="Proteomes" id="UP001500731">
    <property type="component" value="Unassembled WGS sequence"/>
</dbReference>
<evidence type="ECO:0000313" key="3">
    <source>
        <dbReference type="Proteomes" id="UP001500731"/>
    </source>
</evidence>
<feature type="transmembrane region" description="Helical" evidence="1">
    <location>
        <begin position="209"/>
        <end position="241"/>
    </location>
</feature>
<dbReference type="EMBL" id="BAABGP010000013">
    <property type="protein sequence ID" value="GAA4485316.1"/>
    <property type="molecule type" value="Genomic_DNA"/>
</dbReference>
<feature type="transmembrane region" description="Helical" evidence="1">
    <location>
        <begin position="253"/>
        <end position="276"/>
    </location>
</feature>
<feature type="transmembrane region" description="Helical" evidence="1">
    <location>
        <begin position="180"/>
        <end position="197"/>
    </location>
</feature>
<name>A0ABP8PFB4_9MICO</name>
<sequence length="492" mass="52657">MTRRTPKIIAAVFVPLALLLSLLAWSVSSPPGSSPDEDYHLGSIWCAYGQSPGRCEPTATASTRELPGDVVQAAACFAFHPAQAATCPLDKHTMKPTNRGNWVDNGYPPVFYAVMGVFVSSELSTSVVVMRVLNVVLYVGLLGLLFFLLPPRMRPPLLWGALVTMVPLGAFLIASINPSSWAILQASGLWLAVWGFFEQTGKKKIGLAALSTVLMVVGAGARSDSAAYGVLAVAVAVVLGWRRDRRFLVELSLPALLVVIAAALFLTSGQSGIVVADSQSSAGGFTLLVGNLLALPTLWVGALGLWGLGWLDTAMPALVWVTIVTIVAGVTFWGLRRGTPRKWLALSGVGAGLVVVPLYILMREGILVGTGVQPRYIYPMMIMFVGVALVGFRSATLGMSRLQLAVVAAGLTIANTFALHTNMRRYITGVDDPGLNLDRGIEWWWHTPVSPMTIWIVGSLAFAAAICALAWVAWTRGPHRQLLSTDRVREAS</sequence>
<feature type="transmembrane region" description="Helical" evidence="1">
    <location>
        <begin position="317"/>
        <end position="336"/>
    </location>
</feature>
<proteinExistence type="predicted"/>
<keyword evidence="1" id="KW-0472">Membrane</keyword>
<reference evidence="3" key="1">
    <citation type="journal article" date="2019" name="Int. J. Syst. Evol. Microbiol.">
        <title>The Global Catalogue of Microorganisms (GCM) 10K type strain sequencing project: providing services to taxonomists for standard genome sequencing and annotation.</title>
        <authorList>
            <consortium name="The Broad Institute Genomics Platform"/>
            <consortium name="The Broad Institute Genome Sequencing Center for Infectious Disease"/>
            <person name="Wu L."/>
            <person name="Ma J."/>
        </authorList>
    </citation>
    <scope>NUCLEOTIDE SEQUENCE [LARGE SCALE GENOMIC DNA]</scope>
    <source>
        <strain evidence="3">JCM 17839</strain>
    </source>
</reference>
<feature type="transmembrane region" description="Helical" evidence="1">
    <location>
        <begin position="376"/>
        <end position="392"/>
    </location>
</feature>
<evidence type="ECO:0008006" key="4">
    <source>
        <dbReference type="Google" id="ProtNLM"/>
    </source>
</evidence>
<feature type="transmembrane region" description="Helical" evidence="1">
    <location>
        <begin position="452"/>
        <end position="474"/>
    </location>
</feature>
<comment type="caution">
    <text evidence="2">The sequence shown here is derived from an EMBL/GenBank/DDBJ whole genome shotgun (WGS) entry which is preliminary data.</text>
</comment>
<dbReference type="RefSeq" id="WP_345186484.1">
    <property type="nucleotide sequence ID" value="NZ_BAABGP010000013.1"/>
</dbReference>
<keyword evidence="1" id="KW-1133">Transmembrane helix</keyword>
<dbReference type="Pfam" id="PF09913">
    <property type="entry name" value="DUF2142"/>
    <property type="match status" value="1"/>
</dbReference>